<dbReference type="NCBIfam" id="TIGR03351">
    <property type="entry name" value="PhnX-like"/>
    <property type="match status" value="1"/>
</dbReference>
<reference evidence="1" key="1">
    <citation type="journal article" date="2014" name="Int. J. Syst. Evol. Microbiol.">
        <title>Complete genome sequence of Corynebacterium casei LMG S-19264T (=DSM 44701T), isolated from a smear-ripened cheese.</title>
        <authorList>
            <consortium name="US DOE Joint Genome Institute (JGI-PGF)"/>
            <person name="Walter F."/>
            <person name="Albersmeier A."/>
            <person name="Kalinowski J."/>
            <person name="Ruckert C."/>
        </authorList>
    </citation>
    <scope>NUCLEOTIDE SEQUENCE</scope>
    <source>
        <strain evidence="1">KCTC 12368</strain>
    </source>
</reference>
<dbReference type="Pfam" id="PF13419">
    <property type="entry name" value="HAD_2"/>
    <property type="match status" value="1"/>
</dbReference>
<dbReference type="GO" id="GO:0008967">
    <property type="term" value="F:phosphoglycolate phosphatase activity"/>
    <property type="evidence" value="ECO:0007669"/>
    <property type="project" value="TreeGrafter"/>
</dbReference>
<dbReference type="AlphaFoldDB" id="A0A918UJ53"/>
<dbReference type="GO" id="GO:0006281">
    <property type="term" value="P:DNA repair"/>
    <property type="evidence" value="ECO:0007669"/>
    <property type="project" value="TreeGrafter"/>
</dbReference>
<sequence length="226" mass="24708">MKSIKLAVFDMAGTSVDEDNVVYKTVHQVILDLGYKVTLEEVLKHGAGKEKLQAITDTLAACTDSTEIEEEAKHAFANFKPSLIEAYETLNVKTFEGVEELFEALHKAGIKVVLNTGYDQRIAEMLVKKLGWEVGKQIDGLVTSDQVERGRPHPDMILKAMELTQIEDPKLVLKAGDSAIDIEEAKAAGCGLSVGVLSGAQTRDQLALAKPDYILETITELRALLI</sequence>
<dbReference type="InterPro" id="IPR036412">
    <property type="entry name" value="HAD-like_sf"/>
</dbReference>
<organism evidence="1 2">
    <name type="scientific">Echinicola pacifica</name>
    <dbReference type="NCBI Taxonomy" id="346377"/>
    <lineage>
        <taxon>Bacteria</taxon>
        <taxon>Pseudomonadati</taxon>
        <taxon>Bacteroidota</taxon>
        <taxon>Cytophagia</taxon>
        <taxon>Cytophagales</taxon>
        <taxon>Cyclobacteriaceae</taxon>
        <taxon>Echinicola</taxon>
    </lineage>
</organism>
<dbReference type="InterPro" id="IPR023214">
    <property type="entry name" value="HAD_sf"/>
</dbReference>
<reference evidence="1" key="2">
    <citation type="submission" date="2020-09" db="EMBL/GenBank/DDBJ databases">
        <authorList>
            <person name="Sun Q."/>
            <person name="Kim S."/>
        </authorList>
    </citation>
    <scope>NUCLEOTIDE SEQUENCE</scope>
    <source>
        <strain evidence="1">KCTC 12368</strain>
    </source>
</reference>
<accession>A0A918UJ53</accession>
<dbReference type="InterPro" id="IPR041492">
    <property type="entry name" value="HAD_2"/>
</dbReference>
<comment type="caution">
    <text evidence="1">The sequence shown here is derived from an EMBL/GenBank/DDBJ whole genome shotgun (WGS) entry which is preliminary data.</text>
</comment>
<dbReference type="InterPro" id="IPR022468">
    <property type="entry name" value="PhnX-like"/>
</dbReference>
<dbReference type="SFLD" id="SFLDG01129">
    <property type="entry name" value="C1.5:_HAD__Beta-PGM__Phosphata"/>
    <property type="match status" value="1"/>
</dbReference>
<dbReference type="PANTHER" id="PTHR43434:SF19">
    <property type="entry name" value="PHOSPHONOACETALDEHYDE HYDROLASE"/>
    <property type="match status" value="1"/>
</dbReference>
<dbReference type="PANTHER" id="PTHR43434">
    <property type="entry name" value="PHOSPHOGLYCOLATE PHOSPHATASE"/>
    <property type="match status" value="1"/>
</dbReference>
<name>A0A918UJ53_9BACT</name>
<proteinExistence type="predicted"/>
<dbReference type="NCBIfam" id="TIGR01549">
    <property type="entry name" value="HAD-SF-IA-v1"/>
    <property type="match status" value="1"/>
</dbReference>
<evidence type="ECO:0000313" key="2">
    <source>
        <dbReference type="Proteomes" id="UP000619457"/>
    </source>
</evidence>
<dbReference type="Proteomes" id="UP000619457">
    <property type="component" value="Unassembled WGS sequence"/>
</dbReference>
<dbReference type="GO" id="GO:0005829">
    <property type="term" value="C:cytosol"/>
    <property type="evidence" value="ECO:0007669"/>
    <property type="project" value="TreeGrafter"/>
</dbReference>
<keyword evidence="2" id="KW-1185">Reference proteome</keyword>
<protein>
    <submittedName>
        <fullName evidence="1">Phosphatase</fullName>
    </submittedName>
</protein>
<dbReference type="Gene3D" id="3.40.50.1000">
    <property type="entry name" value="HAD superfamily/HAD-like"/>
    <property type="match status" value="1"/>
</dbReference>
<dbReference type="InterPro" id="IPR050155">
    <property type="entry name" value="HAD-like_hydrolase_sf"/>
</dbReference>
<dbReference type="RefSeq" id="WP_018474538.1">
    <property type="nucleotide sequence ID" value="NZ_BMWX01000001.1"/>
</dbReference>
<gene>
    <name evidence="1" type="ORF">GCM10007049_02330</name>
</gene>
<evidence type="ECO:0000313" key="1">
    <source>
        <dbReference type="EMBL" id="GGZ14016.1"/>
    </source>
</evidence>
<dbReference type="InterPro" id="IPR006439">
    <property type="entry name" value="HAD-SF_hydro_IA"/>
</dbReference>
<dbReference type="SFLD" id="SFLDG01135">
    <property type="entry name" value="C1.5.6:_HAD__Beta-PGM__Phospha"/>
    <property type="match status" value="1"/>
</dbReference>
<dbReference type="EMBL" id="BMWX01000001">
    <property type="protein sequence ID" value="GGZ14016.1"/>
    <property type="molecule type" value="Genomic_DNA"/>
</dbReference>
<dbReference type="SUPFAM" id="SSF56784">
    <property type="entry name" value="HAD-like"/>
    <property type="match status" value="1"/>
</dbReference>
<dbReference type="SFLD" id="SFLDS00003">
    <property type="entry name" value="Haloacid_Dehalogenase"/>
    <property type="match status" value="1"/>
</dbReference>